<keyword evidence="3" id="KW-1185">Reference proteome</keyword>
<dbReference type="RefSeq" id="WP_066616177.1">
    <property type="nucleotide sequence ID" value="NZ_JBHSYQ010000015.1"/>
</dbReference>
<accession>A0ABW2DQJ1</accession>
<proteinExistence type="predicted"/>
<sequence>MNEFKSAKSSVGDEIDLKTVFDKIGAFFKSILNIIISAIKLTLRRWLFLVPFVLVGLGLGYLAYKVTKPYYKSSMVMMLSNIRNDFVKDHLHNLSELVSEENYEEIAKNLDFTVEEAKQIKEMSFANLDEEKIENDSVLTGSPFRIELKLYDNKLFSKMETALANYLENNPYFSRNKSIREQQVLSLLSKLKTEIASIDSIKTVVVNPKGPVNGFIYGEATDPTNLYKEGISLFERRTMLEAELKKLDNIQVVVGFTNRLKPASLSLKKYMFFGGVLTYLLGLSILFAMEQKKEISTAASRKYTAA</sequence>
<reference evidence="3" key="1">
    <citation type="journal article" date="2019" name="Int. J. Syst. Evol. Microbiol.">
        <title>The Global Catalogue of Microorganisms (GCM) 10K type strain sequencing project: providing services to taxonomists for standard genome sequencing and annotation.</title>
        <authorList>
            <consortium name="The Broad Institute Genomics Platform"/>
            <consortium name="The Broad Institute Genome Sequencing Center for Infectious Disease"/>
            <person name="Wu L."/>
            <person name="Ma J."/>
        </authorList>
    </citation>
    <scope>NUCLEOTIDE SEQUENCE [LARGE SCALE GENOMIC DNA]</scope>
    <source>
        <strain evidence="3">CGMCC 4.7393</strain>
    </source>
</reference>
<protein>
    <submittedName>
        <fullName evidence="2">Chain length determinant protein</fullName>
    </submittedName>
</protein>
<feature type="transmembrane region" description="Helical" evidence="1">
    <location>
        <begin position="45"/>
        <end position="64"/>
    </location>
</feature>
<keyword evidence="1" id="KW-0472">Membrane</keyword>
<evidence type="ECO:0000256" key="1">
    <source>
        <dbReference type="SAM" id="Phobius"/>
    </source>
</evidence>
<dbReference type="EMBL" id="JBHSYQ010000015">
    <property type="protein sequence ID" value="MFC6999330.1"/>
    <property type="molecule type" value="Genomic_DNA"/>
</dbReference>
<name>A0ABW2DQJ1_9BACT</name>
<dbReference type="Proteomes" id="UP001596405">
    <property type="component" value="Unassembled WGS sequence"/>
</dbReference>
<evidence type="ECO:0000313" key="3">
    <source>
        <dbReference type="Proteomes" id="UP001596405"/>
    </source>
</evidence>
<feature type="transmembrane region" description="Helical" evidence="1">
    <location>
        <begin position="270"/>
        <end position="289"/>
    </location>
</feature>
<keyword evidence="1" id="KW-1133">Transmembrane helix</keyword>
<organism evidence="2 3">
    <name type="scientific">Rufibacter roseus</name>
    <dbReference type="NCBI Taxonomy" id="1567108"/>
    <lineage>
        <taxon>Bacteria</taxon>
        <taxon>Pseudomonadati</taxon>
        <taxon>Bacteroidota</taxon>
        <taxon>Cytophagia</taxon>
        <taxon>Cytophagales</taxon>
        <taxon>Hymenobacteraceae</taxon>
        <taxon>Rufibacter</taxon>
    </lineage>
</organism>
<comment type="caution">
    <text evidence="2">The sequence shown here is derived from an EMBL/GenBank/DDBJ whole genome shotgun (WGS) entry which is preliminary data.</text>
</comment>
<gene>
    <name evidence="2" type="ORF">ACFQHR_16965</name>
</gene>
<keyword evidence="1" id="KW-0812">Transmembrane</keyword>
<evidence type="ECO:0000313" key="2">
    <source>
        <dbReference type="EMBL" id="MFC6999330.1"/>
    </source>
</evidence>